<proteinExistence type="predicted"/>
<organism evidence="2">
    <name type="scientific">Megaviridae environmental sample</name>
    <dbReference type="NCBI Taxonomy" id="1737588"/>
    <lineage>
        <taxon>Viruses</taxon>
        <taxon>Varidnaviria</taxon>
        <taxon>Bamfordvirae</taxon>
        <taxon>Nucleocytoviricota</taxon>
        <taxon>Megaviricetes</taxon>
        <taxon>Imitervirales</taxon>
        <taxon>Mimiviridae</taxon>
        <taxon>environmental samples</taxon>
    </lineage>
</organism>
<accession>A0A5J6VHT2</accession>
<evidence type="ECO:0000313" key="2">
    <source>
        <dbReference type="EMBL" id="QFG73702.1"/>
    </source>
</evidence>
<name>A0A5J6VHT2_9VIRU</name>
<dbReference type="EMBL" id="MN448269">
    <property type="protein sequence ID" value="QFG73702.1"/>
    <property type="molecule type" value="Genomic_DNA"/>
</dbReference>
<protein>
    <submittedName>
        <fullName evidence="2">Uncharacterized protein</fullName>
    </submittedName>
</protein>
<evidence type="ECO:0000256" key="1">
    <source>
        <dbReference type="SAM" id="MobiDB-lite"/>
    </source>
</evidence>
<reference evidence="2" key="1">
    <citation type="journal article" date="2019" name="Philos. Trans. R. Soc. Lond., B, Biol. Sci.">
        <title>Targeted metagenomic recovery of four divergent viruses reveals shared and distinctive characteristics of giant viruses of marine eukaryotes.</title>
        <authorList>
            <person name="Needham D.M."/>
            <person name="Poirier C."/>
            <person name="Hehenberger E."/>
            <person name="Jimenez V."/>
            <person name="Swalwell J.E."/>
            <person name="Santoro A.E."/>
            <person name="Worden A.Z."/>
        </authorList>
    </citation>
    <scope>NUCLEOTIDE SEQUENCE</scope>
    <source>
        <strain evidence="2">OPacV-662</strain>
    </source>
</reference>
<sequence length="171" mass="20179">MSIMQKNEDYSDENTELNNKTIKDSNIELDDVPEPPLGVRIIAPPDIISKTRMAKMKKQFKNNVHKNDILNGLPFDGYNEVIKNNVRIITLVNRRQMLQNKIKTKTRSTPDWRMYNNLLKDFRGSPVEHLLPTPTNIRKDPDKYLKQLEMLQKMLPKNKLEKYVDFVLKKR</sequence>
<feature type="region of interest" description="Disordered" evidence="1">
    <location>
        <begin position="1"/>
        <end position="31"/>
    </location>
</feature>